<dbReference type="Proteomes" id="UP001590950">
    <property type="component" value="Unassembled WGS sequence"/>
</dbReference>
<reference evidence="1 2" key="1">
    <citation type="submission" date="2024-09" db="EMBL/GenBank/DDBJ databases">
        <title>Rethinking Asexuality: The Enigmatic Case of Functional Sexual Genes in Lepraria (Stereocaulaceae).</title>
        <authorList>
            <person name="Doellman M."/>
            <person name="Sun Y."/>
            <person name="Barcenas-Pena A."/>
            <person name="Lumbsch H.T."/>
            <person name="Grewe F."/>
        </authorList>
    </citation>
    <scope>NUCLEOTIDE SEQUENCE [LARGE SCALE GENOMIC DNA]</scope>
    <source>
        <strain evidence="1 2">Mercado 3170</strain>
    </source>
</reference>
<dbReference type="EMBL" id="JBEFKJ010000020">
    <property type="protein sequence ID" value="KAL2040602.1"/>
    <property type="molecule type" value="Genomic_DNA"/>
</dbReference>
<protein>
    <submittedName>
        <fullName evidence="1">Uncharacterized protein</fullName>
    </submittedName>
</protein>
<gene>
    <name evidence="1" type="ORF">N7G274_006581</name>
</gene>
<keyword evidence="2" id="KW-1185">Reference proteome</keyword>
<sequence length="116" mass="12829">MEWKSIVINASSGESRDQISTDRAFAEVHAPGQVCVGIAELPLQAPHNTHQVTIWLNSGRGKKHSEIGRLKAVSKASQLRSPWKGFVDQIQKGLVREPSELQHAVGDHLRCTLHHP</sequence>
<name>A0ABR4A3W0_9LECA</name>
<evidence type="ECO:0000313" key="1">
    <source>
        <dbReference type="EMBL" id="KAL2040602.1"/>
    </source>
</evidence>
<comment type="caution">
    <text evidence="1">The sequence shown here is derived from an EMBL/GenBank/DDBJ whole genome shotgun (WGS) entry which is preliminary data.</text>
</comment>
<organism evidence="1 2">
    <name type="scientific">Stereocaulon virgatum</name>
    <dbReference type="NCBI Taxonomy" id="373712"/>
    <lineage>
        <taxon>Eukaryota</taxon>
        <taxon>Fungi</taxon>
        <taxon>Dikarya</taxon>
        <taxon>Ascomycota</taxon>
        <taxon>Pezizomycotina</taxon>
        <taxon>Lecanoromycetes</taxon>
        <taxon>OSLEUM clade</taxon>
        <taxon>Lecanoromycetidae</taxon>
        <taxon>Lecanorales</taxon>
        <taxon>Lecanorineae</taxon>
        <taxon>Stereocaulaceae</taxon>
        <taxon>Stereocaulon</taxon>
    </lineage>
</organism>
<accession>A0ABR4A3W0</accession>
<proteinExistence type="predicted"/>
<evidence type="ECO:0000313" key="2">
    <source>
        <dbReference type="Proteomes" id="UP001590950"/>
    </source>
</evidence>